<feature type="domain" description="NmrA-like" evidence="3">
    <location>
        <begin position="4"/>
        <end position="260"/>
    </location>
</feature>
<evidence type="ECO:0000313" key="4">
    <source>
        <dbReference type="EMBL" id="OWJ60870.1"/>
    </source>
</evidence>
<sequence length="293" mass="31140">MSIKRTVLVTGATGQQGGAVAAALLSRGHRVRALTRKPDGAAARRLTSAGVEIVAGDLGDPGSVQQAAAGVDTMYLMGNSYEAGPEEEARQGIRAADAAKAAGVGHLIYSSVGSADRKTGVPHFDSKHVVERHIAGLGLPYTVSAPVAFMENIVAPWAIDGLRQGVYAFDLPADRPLQLVALADIGAFAAALTERREQVFGRRFDIAGDELSGTEQARILSQAIGGPIAYQEIPVAAVRQQSEDLALMYEWFNSTGYSTDIAGLRRDFPDVRWHGFADWARSVDWSVLDGAPR</sequence>
<name>A0A211Z6I2_9PROT</name>
<dbReference type="CDD" id="cd05251">
    <property type="entry name" value="NmrA_like_SDR_a"/>
    <property type="match status" value="1"/>
</dbReference>
<dbReference type="STRING" id="1122125.GCA_000423185_05569"/>
<dbReference type="Gene3D" id="3.40.50.720">
    <property type="entry name" value="NAD(P)-binding Rossmann-like Domain"/>
    <property type="match status" value="1"/>
</dbReference>
<comment type="caution">
    <text evidence="4">The sequence shown here is derived from an EMBL/GenBank/DDBJ whole genome shotgun (WGS) entry which is preliminary data.</text>
</comment>
<gene>
    <name evidence="4" type="ORF">BWR60_31465</name>
</gene>
<keyword evidence="5" id="KW-1185">Reference proteome</keyword>
<dbReference type="Pfam" id="PF05368">
    <property type="entry name" value="NmrA"/>
    <property type="match status" value="1"/>
</dbReference>
<dbReference type="Gene3D" id="3.90.25.10">
    <property type="entry name" value="UDP-galactose 4-epimerase, domain 1"/>
    <property type="match status" value="1"/>
</dbReference>
<dbReference type="InterPro" id="IPR051164">
    <property type="entry name" value="NmrA-like_oxidored"/>
</dbReference>
<dbReference type="InterPro" id="IPR008030">
    <property type="entry name" value="NmrA-like"/>
</dbReference>
<dbReference type="EMBL" id="NHON01000107">
    <property type="protein sequence ID" value="OWJ60870.1"/>
    <property type="molecule type" value="Genomic_DNA"/>
</dbReference>
<evidence type="ECO:0000259" key="3">
    <source>
        <dbReference type="Pfam" id="PF05368"/>
    </source>
</evidence>
<protein>
    <submittedName>
        <fullName evidence="4">Nucleoside-diphosphate sugar epimerase</fullName>
    </submittedName>
</protein>
<dbReference type="InterPro" id="IPR036291">
    <property type="entry name" value="NAD(P)-bd_dom_sf"/>
</dbReference>
<dbReference type="SUPFAM" id="SSF51735">
    <property type="entry name" value="NAD(P)-binding Rossmann-fold domains"/>
    <property type="match status" value="1"/>
</dbReference>
<evidence type="ECO:0000256" key="2">
    <source>
        <dbReference type="ARBA" id="ARBA00022857"/>
    </source>
</evidence>
<dbReference type="AlphaFoldDB" id="A0A211Z6I2"/>
<reference evidence="5" key="1">
    <citation type="submission" date="2017-05" db="EMBL/GenBank/DDBJ databases">
        <authorList>
            <person name="Macchi M."/>
            <person name="Festa S."/>
            <person name="Coppotelli B.M."/>
            <person name="Morelli I.S."/>
        </authorList>
    </citation>
    <scope>NUCLEOTIDE SEQUENCE [LARGE SCALE GENOMIC DNA]</scope>
    <source>
        <strain evidence="5">I</strain>
    </source>
</reference>
<evidence type="ECO:0000313" key="5">
    <source>
        <dbReference type="Proteomes" id="UP000196655"/>
    </source>
</evidence>
<evidence type="ECO:0000256" key="1">
    <source>
        <dbReference type="ARBA" id="ARBA00006328"/>
    </source>
</evidence>
<proteinExistence type="inferred from homology"/>
<dbReference type="PANTHER" id="PTHR42748">
    <property type="entry name" value="NITROGEN METABOLITE REPRESSION PROTEIN NMRA FAMILY MEMBER"/>
    <property type="match status" value="1"/>
</dbReference>
<comment type="similarity">
    <text evidence="1">Belongs to the NmrA-type oxidoreductase family.</text>
</comment>
<organism evidence="4 5">
    <name type="scientific">Inquilinus limosus</name>
    <dbReference type="NCBI Taxonomy" id="171674"/>
    <lineage>
        <taxon>Bacteria</taxon>
        <taxon>Pseudomonadati</taxon>
        <taxon>Pseudomonadota</taxon>
        <taxon>Alphaproteobacteria</taxon>
        <taxon>Rhodospirillales</taxon>
        <taxon>Rhodospirillaceae</taxon>
        <taxon>Inquilinus</taxon>
    </lineage>
</organism>
<dbReference type="Proteomes" id="UP000196655">
    <property type="component" value="Unassembled WGS sequence"/>
</dbReference>
<dbReference type="RefSeq" id="WP_088156497.1">
    <property type="nucleotide sequence ID" value="NZ_NHON01000107.1"/>
</dbReference>
<dbReference type="OrthoDB" id="9794300at2"/>
<dbReference type="PANTHER" id="PTHR42748:SF7">
    <property type="entry name" value="NMRA LIKE REDOX SENSOR 1-RELATED"/>
    <property type="match status" value="1"/>
</dbReference>
<accession>A0A211Z6I2</accession>
<keyword evidence="2" id="KW-0521">NADP</keyword>